<protein>
    <submittedName>
        <fullName evidence="2">Uncharacterized protein</fullName>
    </submittedName>
</protein>
<dbReference type="AlphaFoldDB" id="A0A834WS24"/>
<name>A0A834WS24_9FABA</name>
<keyword evidence="3" id="KW-1185">Reference proteome</keyword>
<proteinExistence type="predicted"/>
<evidence type="ECO:0000313" key="3">
    <source>
        <dbReference type="Proteomes" id="UP000634136"/>
    </source>
</evidence>
<feature type="compositionally biased region" description="Basic and acidic residues" evidence="1">
    <location>
        <begin position="1"/>
        <end position="10"/>
    </location>
</feature>
<evidence type="ECO:0000256" key="1">
    <source>
        <dbReference type="SAM" id="MobiDB-lite"/>
    </source>
</evidence>
<dbReference type="Proteomes" id="UP000634136">
    <property type="component" value="Unassembled WGS sequence"/>
</dbReference>
<dbReference type="EMBL" id="JAAIUW010000005">
    <property type="protein sequence ID" value="KAF7830721.1"/>
    <property type="molecule type" value="Genomic_DNA"/>
</dbReference>
<gene>
    <name evidence="2" type="ORF">G2W53_013054</name>
</gene>
<evidence type="ECO:0000313" key="2">
    <source>
        <dbReference type="EMBL" id="KAF7830721.1"/>
    </source>
</evidence>
<reference evidence="2" key="1">
    <citation type="submission" date="2020-09" db="EMBL/GenBank/DDBJ databases">
        <title>Genome-Enabled Discovery of Anthraquinone Biosynthesis in Senna tora.</title>
        <authorList>
            <person name="Kang S.-H."/>
            <person name="Pandey R.P."/>
            <person name="Lee C.-M."/>
            <person name="Sim J.-S."/>
            <person name="Jeong J.-T."/>
            <person name="Choi B.-S."/>
            <person name="Jung M."/>
            <person name="Ginzburg D."/>
            <person name="Zhao K."/>
            <person name="Won S.Y."/>
            <person name="Oh T.-J."/>
            <person name="Yu Y."/>
            <person name="Kim N.-H."/>
            <person name="Lee O.R."/>
            <person name="Lee T.-H."/>
            <person name="Bashyal P."/>
            <person name="Kim T.-S."/>
            <person name="Lee W.-H."/>
            <person name="Kawkins C."/>
            <person name="Kim C.-K."/>
            <person name="Kim J.S."/>
            <person name="Ahn B.O."/>
            <person name="Rhee S.Y."/>
            <person name="Sohng J.K."/>
        </authorList>
    </citation>
    <scope>NUCLEOTIDE SEQUENCE</scope>
    <source>
        <tissue evidence="2">Leaf</tissue>
    </source>
</reference>
<sequence>MDLSKSRELDSEADTVGGGTT</sequence>
<feature type="region of interest" description="Disordered" evidence="1">
    <location>
        <begin position="1"/>
        <end position="21"/>
    </location>
</feature>
<organism evidence="2 3">
    <name type="scientific">Senna tora</name>
    <dbReference type="NCBI Taxonomy" id="362788"/>
    <lineage>
        <taxon>Eukaryota</taxon>
        <taxon>Viridiplantae</taxon>
        <taxon>Streptophyta</taxon>
        <taxon>Embryophyta</taxon>
        <taxon>Tracheophyta</taxon>
        <taxon>Spermatophyta</taxon>
        <taxon>Magnoliopsida</taxon>
        <taxon>eudicotyledons</taxon>
        <taxon>Gunneridae</taxon>
        <taxon>Pentapetalae</taxon>
        <taxon>rosids</taxon>
        <taxon>fabids</taxon>
        <taxon>Fabales</taxon>
        <taxon>Fabaceae</taxon>
        <taxon>Caesalpinioideae</taxon>
        <taxon>Cassia clade</taxon>
        <taxon>Senna</taxon>
    </lineage>
</organism>
<accession>A0A834WS24</accession>
<comment type="caution">
    <text evidence="2">The sequence shown here is derived from an EMBL/GenBank/DDBJ whole genome shotgun (WGS) entry which is preliminary data.</text>
</comment>